<dbReference type="AlphaFoldDB" id="A0A078MJ26"/>
<reference evidence="1" key="1">
    <citation type="submission" date="2014-07" db="EMBL/GenBank/DDBJ databases">
        <authorList>
            <person name="Urmite Genomes Urmite Genomes"/>
        </authorList>
    </citation>
    <scope>NUCLEOTIDE SEQUENCE</scope>
    <source>
        <strain evidence="1">11W110_air</strain>
    </source>
</reference>
<dbReference type="EMBL" id="LN483070">
    <property type="protein sequence ID" value="CEA07388.1"/>
    <property type="molecule type" value="Genomic_DNA"/>
</dbReference>
<evidence type="ECO:0000313" key="1">
    <source>
        <dbReference type="EMBL" id="CEA07388.1"/>
    </source>
</evidence>
<protein>
    <submittedName>
        <fullName evidence="1">Uncharacterized protein</fullName>
    </submittedName>
</protein>
<organism evidence="1">
    <name type="scientific">Arthrobacter saudimassiliensis</name>
    <dbReference type="NCBI Taxonomy" id="1461584"/>
    <lineage>
        <taxon>Bacteria</taxon>
        <taxon>Bacillati</taxon>
        <taxon>Actinomycetota</taxon>
        <taxon>Actinomycetes</taxon>
        <taxon>Micrococcales</taxon>
        <taxon>Micrococcaceae</taxon>
        <taxon>Arthrobacter</taxon>
    </lineage>
</organism>
<dbReference type="PATRIC" id="fig|1461584.3.peg.691"/>
<sequence>MDRANRRMRRFSIGTSLAGVLMLAALVLLPGPRSVISSAVGAVGWRVAAPGTLPAPWVEPGYARTPAPERTDDGYRWAAGGRAVLTLPEELTGSGAAPRPVRVVIETDSATRVSWIEPSSDGPVRHTLDENYDGFWVPDPRLALLPDGVDTLYVEAGGDWSIDMRALEPIPVTAVPVDEEMRFLGEDFEYFARGEGPGVVRSEDCSLAPVWDWSQFGPEQDLPYMALYHEDEDGLLVTVDSERDLGCSRNPGPVWVQVDTPDSWGLEFLRMG</sequence>
<gene>
    <name evidence="1" type="ORF">BN1051_00701</name>
</gene>
<proteinExistence type="predicted"/>
<name>A0A078MJ26_9MICC</name>
<accession>A0A078MJ26</accession>